<accession>A0ABT5T804</accession>
<feature type="domain" description="Endoribonuclease YicC-like N-terminal" evidence="6">
    <location>
        <begin position="1"/>
        <end position="164"/>
    </location>
</feature>
<dbReference type="PANTHER" id="PTHR30636">
    <property type="entry name" value="UPF0701 PROTEIN YICC"/>
    <property type="match status" value="1"/>
</dbReference>
<dbReference type="InterPro" id="IPR013551">
    <property type="entry name" value="YicC-like_C"/>
</dbReference>
<evidence type="ECO:0000259" key="7">
    <source>
        <dbReference type="Pfam" id="PF08340"/>
    </source>
</evidence>
<gene>
    <name evidence="8" type="ORF">PUT78_09105</name>
</gene>
<comment type="cofactor">
    <cofactor evidence="1">
        <name>a divalent metal cation</name>
        <dbReference type="ChEBI" id="CHEBI:60240"/>
    </cofactor>
</comment>
<dbReference type="EMBL" id="JAQZSM010000006">
    <property type="protein sequence ID" value="MDD7971260.1"/>
    <property type="molecule type" value="Genomic_DNA"/>
</dbReference>
<keyword evidence="4" id="KW-0378">Hydrolase</keyword>
<dbReference type="InterPro" id="IPR005229">
    <property type="entry name" value="YicC/YloC-like"/>
</dbReference>
<dbReference type="Pfam" id="PF03755">
    <property type="entry name" value="YicC-like_N"/>
    <property type="match status" value="1"/>
</dbReference>
<dbReference type="InterPro" id="IPR013527">
    <property type="entry name" value="YicC-like_N"/>
</dbReference>
<dbReference type="NCBIfam" id="TIGR00255">
    <property type="entry name" value="YicC/YloC family endoribonuclease"/>
    <property type="match status" value="1"/>
</dbReference>
<evidence type="ECO:0000256" key="1">
    <source>
        <dbReference type="ARBA" id="ARBA00001968"/>
    </source>
</evidence>
<evidence type="ECO:0000259" key="6">
    <source>
        <dbReference type="Pfam" id="PF03755"/>
    </source>
</evidence>
<evidence type="ECO:0000256" key="2">
    <source>
        <dbReference type="ARBA" id="ARBA00022722"/>
    </source>
</evidence>
<keyword evidence="9" id="KW-1185">Reference proteome</keyword>
<dbReference type="Proteomes" id="UP001431784">
    <property type="component" value="Unassembled WGS sequence"/>
</dbReference>
<evidence type="ECO:0000256" key="4">
    <source>
        <dbReference type="ARBA" id="ARBA00022801"/>
    </source>
</evidence>
<dbReference type="Pfam" id="PF08340">
    <property type="entry name" value="YicC-like_C"/>
    <property type="match status" value="1"/>
</dbReference>
<evidence type="ECO:0000256" key="3">
    <source>
        <dbReference type="ARBA" id="ARBA00022759"/>
    </source>
</evidence>
<evidence type="ECO:0000313" key="9">
    <source>
        <dbReference type="Proteomes" id="UP001431784"/>
    </source>
</evidence>
<dbReference type="RefSeq" id="WP_274351934.1">
    <property type="nucleotide sequence ID" value="NZ_JAQZSM010000006.1"/>
</dbReference>
<sequence>MHSMTGFASKSTLTTIDGIELELEWDIRSVNGRGLDIRMRLPDAIGFIEKSIRTRLSSVIARGNVSVTLKMHIRNVANVGTIDHDALDSVMAAMTAVMAKAQAVGVRLTEPSALDVLGWRAVLSAGQDFAAIDLAKLGEIVAQDFDLLLDCFNAMRHQEGQTLVQVIAAQLDQIGVMTVAARALLPERRQAMAEHMRKAILQLTDMARPDSLRVEQELALIAVKADVTEELDRLAAHCDTARELLETGGPAGRKLDFLTQEFNREANTLCSKAQHLGLSRIGLDLKAVIDQMREQVQNLE</sequence>
<feature type="domain" description="Endoribonuclease YicC-like C-terminal" evidence="7">
    <location>
        <begin position="185"/>
        <end position="300"/>
    </location>
</feature>
<dbReference type="PANTHER" id="PTHR30636:SF3">
    <property type="entry name" value="UPF0701 PROTEIN YICC"/>
    <property type="match status" value="1"/>
</dbReference>
<reference evidence="8" key="1">
    <citation type="submission" date="2023-02" db="EMBL/GenBank/DDBJ databases">
        <title>Description of Roseinatronobacter alkalisoli sp. nov., an alkaliphilic bacerium isolated from soda soil.</title>
        <authorList>
            <person name="Wei W."/>
        </authorList>
    </citation>
    <scope>NUCLEOTIDE SEQUENCE</scope>
    <source>
        <strain evidence="8">HJB301</strain>
    </source>
</reference>
<keyword evidence="2" id="KW-0540">Nuclease</keyword>
<evidence type="ECO:0000256" key="5">
    <source>
        <dbReference type="ARBA" id="ARBA00035648"/>
    </source>
</evidence>
<protein>
    <submittedName>
        <fullName evidence="8">YicC family protein</fullName>
    </submittedName>
</protein>
<name>A0ABT5T804_9RHOB</name>
<comment type="similarity">
    <text evidence="5">Belongs to the YicC/YloC family.</text>
</comment>
<comment type="caution">
    <text evidence="8">The sequence shown here is derived from an EMBL/GenBank/DDBJ whole genome shotgun (WGS) entry which is preliminary data.</text>
</comment>
<proteinExistence type="inferred from homology"/>
<organism evidence="8 9">
    <name type="scientific">Roseinatronobacter alkalisoli</name>
    <dbReference type="NCBI Taxonomy" id="3028235"/>
    <lineage>
        <taxon>Bacteria</taxon>
        <taxon>Pseudomonadati</taxon>
        <taxon>Pseudomonadota</taxon>
        <taxon>Alphaproteobacteria</taxon>
        <taxon>Rhodobacterales</taxon>
        <taxon>Paracoccaceae</taxon>
        <taxon>Roseinatronobacter</taxon>
    </lineage>
</organism>
<keyword evidence="3" id="KW-0255">Endonuclease</keyword>
<evidence type="ECO:0000313" key="8">
    <source>
        <dbReference type="EMBL" id="MDD7971260.1"/>
    </source>
</evidence>